<keyword evidence="3" id="KW-1185">Reference proteome</keyword>
<proteinExistence type="predicted"/>
<feature type="region of interest" description="Disordered" evidence="1">
    <location>
        <begin position="1"/>
        <end position="57"/>
    </location>
</feature>
<evidence type="ECO:0000256" key="1">
    <source>
        <dbReference type="SAM" id="MobiDB-lite"/>
    </source>
</evidence>
<gene>
    <name evidence="2" type="ORF">PILCRDRAFT_16820</name>
</gene>
<evidence type="ECO:0000313" key="3">
    <source>
        <dbReference type="Proteomes" id="UP000054166"/>
    </source>
</evidence>
<feature type="compositionally biased region" description="Basic residues" evidence="1">
    <location>
        <begin position="1"/>
        <end position="11"/>
    </location>
</feature>
<evidence type="ECO:0000313" key="2">
    <source>
        <dbReference type="EMBL" id="KIM71697.1"/>
    </source>
</evidence>
<reference evidence="2 3" key="1">
    <citation type="submission" date="2014-04" db="EMBL/GenBank/DDBJ databases">
        <authorList>
            <consortium name="DOE Joint Genome Institute"/>
            <person name="Kuo A."/>
            <person name="Tarkka M."/>
            <person name="Buscot F."/>
            <person name="Kohler A."/>
            <person name="Nagy L.G."/>
            <person name="Floudas D."/>
            <person name="Copeland A."/>
            <person name="Barry K.W."/>
            <person name="Cichocki N."/>
            <person name="Veneault-Fourrey C."/>
            <person name="LaButti K."/>
            <person name="Lindquist E.A."/>
            <person name="Lipzen A."/>
            <person name="Lundell T."/>
            <person name="Morin E."/>
            <person name="Murat C."/>
            <person name="Sun H."/>
            <person name="Tunlid A."/>
            <person name="Henrissat B."/>
            <person name="Grigoriev I.V."/>
            <person name="Hibbett D.S."/>
            <person name="Martin F."/>
            <person name="Nordberg H.P."/>
            <person name="Cantor M.N."/>
            <person name="Hua S.X."/>
        </authorList>
    </citation>
    <scope>NUCLEOTIDE SEQUENCE [LARGE SCALE GENOMIC DNA]</scope>
    <source>
        <strain evidence="2 3">F 1598</strain>
    </source>
</reference>
<dbReference type="Proteomes" id="UP000054166">
    <property type="component" value="Unassembled WGS sequence"/>
</dbReference>
<sequence>MTLTGKTRKLLRTSTNVNPGEEMQRSTNHRKQRTESDAVAPLAAKQASGSGTTGFYPSAIKFDWDAKK</sequence>
<dbReference type="AlphaFoldDB" id="A0A0C3B354"/>
<dbReference type="InParanoid" id="A0A0C3B354"/>
<dbReference type="HOGENOM" id="CLU_2794856_0_0_1"/>
<name>A0A0C3B354_PILCF</name>
<organism evidence="2 3">
    <name type="scientific">Piloderma croceum (strain F 1598)</name>
    <dbReference type="NCBI Taxonomy" id="765440"/>
    <lineage>
        <taxon>Eukaryota</taxon>
        <taxon>Fungi</taxon>
        <taxon>Dikarya</taxon>
        <taxon>Basidiomycota</taxon>
        <taxon>Agaricomycotina</taxon>
        <taxon>Agaricomycetes</taxon>
        <taxon>Agaricomycetidae</taxon>
        <taxon>Atheliales</taxon>
        <taxon>Atheliaceae</taxon>
        <taxon>Piloderma</taxon>
    </lineage>
</organism>
<dbReference type="EMBL" id="KN833233">
    <property type="protein sequence ID" value="KIM71697.1"/>
    <property type="molecule type" value="Genomic_DNA"/>
</dbReference>
<accession>A0A0C3B354</accession>
<protein>
    <submittedName>
        <fullName evidence="2">Uncharacterized protein</fullName>
    </submittedName>
</protein>
<reference evidence="3" key="2">
    <citation type="submission" date="2015-01" db="EMBL/GenBank/DDBJ databases">
        <title>Evolutionary Origins and Diversification of the Mycorrhizal Mutualists.</title>
        <authorList>
            <consortium name="DOE Joint Genome Institute"/>
            <consortium name="Mycorrhizal Genomics Consortium"/>
            <person name="Kohler A."/>
            <person name="Kuo A."/>
            <person name="Nagy L.G."/>
            <person name="Floudas D."/>
            <person name="Copeland A."/>
            <person name="Barry K.W."/>
            <person name="Cichocki N."/>
            <person name="Veneault-Fourrey C."/>
            <person name="LaButti K."/>
            <person name="Lindquist E.A."/>
            <person name="Lipzen A."/>
            <person name="Lundell T."/>
            <person name="Morin E."/>
            <person name="Murat C."/>
            <person name="Riley R."/>
            <person name="Ohm R."/>
            <person name="Sun H."/>
            <person name="Tunlid A."/>
            <person name="Henrissat B."/>
            <person name="Grigoriev I.V."/>
            <person name="Hibbett D.S."/>
            <person name="Martin F."/>
        </authorList>
    </citation>
    <scope>NUCLEOTIDE SEQUENCE [LARGE SCALE GENOMIC DNA]</scope>
    <source>
        <strain evidence="3">F 1598</strain>
    </source>
</reference>